<dbReference type="OrthoDB" id="6331972at2"/>
<dbReference type="EMBL" id="WTZA01000001">
    <property type="protein sequence ID" value="MXO75316.1"/>
    <property type="molecule type" value="Genomic_DNA"/>
</dbReference>
<reference evidence="1 2" key="1">
    <citation type="submission" date="2019-12" db="EMBL/GenBank/DDBJ databases">
        <title>Genomic-based taxomic classification of the family Erythrobacteraceae.</title>
        <authorList>
            <person name="Xu L."/>
        </authorList>
    </citation>
    <scope>NUCLEOTIDE SEQUENCE [LARGE SCALE GENOMIC DNA]</scope>
    <source>
        <strain evidence="1 2">100921-2</strain>
    </source>
</reference>
<keyword evidence="2" id="KW-1185">Reference proteome</keyword>
<proteinExistence type="predicted"/>
<comment type="caution">
    <text evidence="1">The sequence shown here is derived from an EMBL/GenBank/DDBJ whole genome shotgun (WGS) entry which is preliminary data.</text>
</comment>
<accession>A0A6I4TFD6</accession>
<evidence type="ECO:0000313" key="2">
    <source>
        <dbReference type="Proteomes" id="UP000439522"/>
    </source>
</evidence>
<evidence type="ECO:0000313" key="1">
    <source>
        <dbReference type="EMBL" id="MXO75316.1"/>
    </source>
</evidence>
<name>A0A6I4TFD6_9SPHN</name>
<protein>
    <recommendedName>
        <fullName evidence="3">DUF1801 domain-containing protein</fullName>
    </recommendedName>
</protein>
<gene>
    <name evidence="1" type="ORF">GRI40_08835</name>
</gene>
<organism evidence="1 2">
    <name type="scientific">Tsuneonella aeria</name>
    <dbReference type="NCBI Taxonomy" id="1837929"/>
    <lineage>
        <taxon>Bacteria</taxon>
        <taxon>Pseudomonadati</taxon>
        <taxon>Pseudomonadota</taxon>
        <taxon>Alphaproteobacteria</taxon>
        <taxon>Sphingomonadales</taxon>
        <taxon>Erythrobacteraceae</taxon>
        <taxon>Tsuneonella</taxon>
    </lineage>
</organism>
<evidence type="ECO:0008006" key="3">
    <source>
        <dbReference type="Google" id="ProtNLM"/>
    </source>
</evidence>
<dbReference type="AlphaFoldDB" id="A0A6I4TFD6"/>
<dbReference type="RefSeq" id="WP_160610967.1">
    <property type="nucleotide sequence ID" value="NZ_WTZA01000001.1"/>
</dbReference>
<sequence>MNEAFDTIAALVRQEASGLIATIDEAGHLSYSTAPADGSAAAFVVAVKAGKRYVALHLMPLYCHPELVLEMPASLRARMHGKSCLNFAPHKPVPADDLAVLIAAALARA</sequence>
<dbReference type="Proteomes" id="UP000439522">
    <property type="component" value="Unassembled WGS sequence"/>
</dbReference>